<dbReference type="CDD" id="cd07914">
    <property type="entry name" value="IGPD"/>
    <property type="match status" value="1"/>
</dbReference>
<evidence type="ECO:0000256" key="6">
    <source>
        <dbReference type="RuleBase" id="RU000599"/>
    </source>
</evidence>
<evidence type="ECO:0000313" key="7">
    <source>
        <dbReference type="EMBL" id="QCI28235.1"/>
    </source>
</evidence>
<dbReference type="PANTHER" id="PTHR23133">
    <property type="entry name" value="IMIDAZOLEGLYCEROL-PHOSPHATE DEHYDRATASE HIS7"/>
    <property type="match status" value="1"/>
</dbReference>
<organism evidence="8 9">
    <name type="scientific">Caminibacter pacificus</name>
    <dbReference type="NCBI Taxonomy" id="1424653"/>
    <lineage>
        <taxon>Bacteria</taxon>
        <taxon>Pseudomonadati</taxon>
        <taxon>Campylobacterota</taxon>
        <taxon>Epsilonproteobacteria</taxon>
        <taxon>Nautiliales</taxon>
        <taxon>Nautiliaceae</taxon>
        <taxon>Caminibacter</taxon>
    </lineage>
</organism>
<reference evidence="8 9" key="2">
    <citation type="submission" date="2018-11" db="EMBL/GenBank/DDBJ databases">
        <title>Genomic Encyclopedia of Type Strains, Phase IV (KMG-IV): sequencing the most valuable type-strain genomes for metagenomic binning, comparative biology and taxonomic classification.</title>
        <authorList>
            <person name="Goeker M."/>
        </authorList>
    </citation>
    <scope>NUCLEOTIDE SEQUENCE [LARGE SCALE GENOMIC DNA]</scope>
    <source>
        <strain evidence="8 9">DSM 27783</strain>
    </source>
</reference>
<dbReference type="Proteomes" id="UP000272781">
    <property type="component" value="Unassembled WGS sequence"/>
</dbReference>
<dbReference type="InterPro" id="IPR038494">
    <property type="entry name" value="IGPD_sf"/>
</dbReference>
<dbReference type="InterPro" id="IPR000807">
    <property type="entry name" value="ImidazoleglycerolP_deHydtase"/>
</dbReference>
<dbReference type="SUPFAM" id="SSF54211">
    <property type="entry name" value="Ribosomal protein S5 domain 2-like"/>
    <property type="match status" value="2"/>
</dbReference>
<dbReference type="NCBIfam" id="NF002111">
    <property type="entry name" value="PRK00951.2-1"/>
    <property type="match status" value="1"/>
</dbReference>
<dbReference type="PROSITE" id="PS00955">
    <property type="entry name" value="IGP_DEHYDRATASE_2"/>
    <property type="match status" value="1"/>
</dbReference>
<evidence type="ECO:0000256" key="2">
    <source>
        <dbReference type="ARBA" id="ARBA00022605"/>
    </source>
</evidence>
<evidence type="ECO:0000313" key="8">
    <source>
        <dbReference type="EMBL" id="ROR41051.1"/>
    </source>
</evidence>
<comment type="catalytic activity">
    <reaction evidence="5 6">
        <text>D-erythro-1-(imidazol-4-yl)glycerol 3-phosphate = 3-(imidazol-4-yl)-2-oxopropyl phosphate + H2O</text>
        <dbReference type="Rhea" id="RHEA:11040"/>
        <dbReference type="ChEBI" id="CHEBI:15377"/>
        <dbReference type="ChEBI" id="CHEBI:57766"/>
        <dbReference type="ChEBI" id="CHEBI:58278"/>
        <dbReference type="EC" id="4.2.1.19"/>
    </reaction>
</comment>
<keyword evidence="10" id="KW-1185">Reference proteome</keyword>
<reference evidence="10" key="1">
    <citation type="submission" date="2018-03" db="EMBL/GenBank/DDBJ databases">
        <title>A comparative analysis of the Nautiliaceae.</title>
        <authorList>
            <person name="Grosche A."/>
            <person name="Smedile F."/>
            <person name="Vetriani C."/>
        </authorList>
    </citation>
    <scope>NUCLEOTIDE SEQUENCE [LARGE SCALE GENOMIC DNA]</scope>
    <source>
        <strain evidence="10">TB6</strain>
    </source>
</reference>
<evidence type="ECO:0000313" key="9">
    <source>
        <dbReference type="Proteomes" id="UP000272781"/>
    </source>
</evidence>
<keyword evidence="3 5" id="KW-0368">Histidine biosynthesis</keyword>
<dbReference type="NCBIfam" id="NF002114">
    <property type="entry name" value="PRK00951.2-4"/>
    <property type="match status" value="1"/>
</dbReference>
<dbReference type="Pfam" id="PF00475">
    <property type="entry name" value="IGPD"/>
    <property type="match status" value="1"/>
</dbReference>
<comment type="subcellular location">
    <subcellularLocation>
        <location evidence="5 6">Cytoplasm</location>
    </subcellularLocation>
</comment>
<name>A0AAJ4REE9_9BACT</name>
<dbReference type="InterPro" id="IPR020565">
    <property type="entry name" value="ImidazoleglycerP_deHydtase_CS"/>
</dbReference>
<dbReference type="EC" id="4.2.1.19" evidence="5 6"/>
<gene>
    <name evidence="5 7" type="primary">hisB</name>
    <name evidence="7" type="ORF">C6V80_04470</name>
    <name evidence="8" type="ORF">EDC58_0535</name>
</gene>
<proteinExistence type="inferred from homology"/>
<dbReference type="InterPro" id="IPR020568">
    <property type="entry name" value="Ribosomal_Su5_D2-typ_SF"/>
</dbReference>
<dbReference type="HAMAP" id="MF_00076">
    <property type="entry name" value="HisB"/>
    <property type="match status" value="1"/>
</dbReference>
<dbReference type="GO" id="GO:0000105">
    <property type="term" value="P:L-histidine biosynthetic process"/>
    <property type="evidence" value="ECO:0007669"/>
    <property type="project" value="UniProtKB-UniRule"/>
</dbReference>
<evidence type="ECO:0000256" key="3">
    <source>
        <dbReference type="ARBA" id="ARBA00023102"/>
    </source>
</evidence>
<accession>A0AAJ4REE9</accession>
<protein>
    <recommendedName>
        <fullName evidence="5 6">Imidazoleglycerol-phosphate dehydratase</fullName>
        <shortName evidence="5">IGPD</shortName>
        <ecNumber evidence="5 6">4.2.1.19</ecNumber>
    </recommendedName>
</protein>
<evidence type="ECO:0000256" key="4">
    <source>
        <dbReference type="ARBA" id="ARBA00023239"/>
    </source>
</evidence>
<keyword evidence="2 5" id="KW-0028">Amino-acid biosynthesis</keyword>
<dbReference type="EMBL" id="CP027432">
    <property type="protein sequence ID" value="QCI28235.1"/>
    <property type="molecule type" value="Genomic_DNA"/>
</dbReference>
<dbReference type="FunFam" id="3.30.230.40:FF:000003">
    <property type="entry name" value="Imidazoleglycerol-phosphate dehydratase HisB"/>
    <property type="match status" value="1"/>
</dbReference>
<keyword evidence="5" id="KW-0963">Cytoplasm</keyword>
<dbReference type="Proteomes" id="UP000298805">
    <property type="component" value="Chromosome"/>
</dbReference>
<dbReference type="PROSITE" id="PS00954">
    <property type="entry name" value="IGP_DEHYDRATASE_1"/>
    <property type="match status" value="1"/>
</dbReference>
<dbReference type="PANTHER" id="PTHR23133:SF2">
    <property type="entry name" value="IMIDAZOLEGLYCEROL-PHOSPHATE DEHYDRATASE"/>
    <property type="match status" value="1"/>
</dbReference>
<keyword evidence="4 5" id="KW-0456">Lyase</keyword>
<evidence type="ECO:0000313" key="10">
    <source>
        <dbReference type="Proteomes" id="UP000298805"/>
    </source>
</evidence>
<comment type="similarity">
    <text evidence="5 6">Belongs to the imidazoleglycerol-phosphate dehydratase family.</text>
</comment>
<dbReference type="RefSeq" id="WP_123351949.1">
    <property type="nucleotide sequence ID" value="NZ_CP027432.2"/>
</dbReference>
<dbReference type="AlphaFoldDB" id="A0AAJ4REE9"/>
<evidence type="ECO:0000256" key="5">
    <source>
        <dbReference type="HAMAP-Rule" id="MF_00076"/>
    </source>
</evidence>
<evidence type="ECO:0000256" key="1">
    <source>
        <dbReference type="ARBA" id="ARBA00005047"/>
    </source>
</evidence>
<dbReference type="GO" id="GO:0005737">
    <property type="term" value="C:cytoplasm"/>
    <property type="evidence" value="ECO:0007669"/>
    <property type="project" value="UniProtKB-SubCell"/>
</dbReference>
<dbReference type="GO" id="GO:0004424">
    <property type="term" value="F:imidazoleglycerol-phosphate dehydratase activity"/>
    <property type="evidence" value="ECO:0007669"/>
    <property type="project" value="UniProtKB-UniRule"/>
</dbReference>
<reference evidence="7" key="3">
    <citation type="submission" date="2019-06" db="EMBL/GenBank/DDBJ databases">
        <title>A comparative analysis of the Nautiliaceae.</title>
        <authorList>
            <person name="Grosche A."/>
            <person name="Smedile F."/>
            <person name="Vetriani C."/>
        </authorList>
    </citation>
    <scope>NUCLEOTIDE SEQUENCE</scope>
    <source>
        <strain evidence="7">TB6</strain>
    </source>
</reference>
<comment type="pathway">
    <text evidence="1 5 6">Amino-acid biosynthesis; L-histidine biosynthesis; L-histidine from 5-phospho-alpha-D-ribose 1-diphosphate: step 6/9.</text>
</comment>
<dbReference type="Gene3D" id="3.30.230.40">
    <property type="entry name" value="Imidazole glycerol phosphate dehydratase, domain 1"/>
    <property type="match status" value="2"/>
</dbReference>
<dbReference type="EMBL" id="RJVK01000001">
    <property type="protein sequence ID" value="ROR41051.1"/>
    <property type="molecule type" value="Genomic_DNA"/>
</dbReference>
<sequence length="189" mass="21208">MTEIKRETKETKIEIKVDIQGSGKANISTGVGFFDHMLETLAKHSGIDMEIFCDGDIDVDFHHTVEDVGIALGQALYEEVFPIKNIERFANAVAILDEAAVEVDLDIGGRPYLVYEMPREGAIREFDLELVEEFFKSLVFNFKIAAHIVYKRGTNKHHIVESAFKSFAVALRRALSYRESGIPSTKGVL</sequence>